<keyword evidence="3" id="KW-0249">Electron transport</keyword>
<dbReference type="AlphaFoldDB" id="A0A7G9GUB6"/>
<dbReference type="Pfam" id="PF00085">
    <property type="entry name" value="Thioredoxin"/>
    <property type="match status" value="1"/>
</dbReference>
<sequence>MNNLINLDDITFEEKIKNENELVIINFSAEWCGPCKIMNPILEAVSREENIKVFKVNVDDNPNLACEFGVDNIPATIFFRSGNKLYQVDGLKSKEEIREKLNELK</sequence>
<dbReference type="PROSITE" id="PS51352">
    <property type="entry name" value="THIOREDOXIN_2"/>
    <property type="match status" value="1"/>
</dbReference>
<dbReference type="PANTHER" id="PTHR45663:SF11">
    <property type="entry name" value="GEO12009P1"/>
    <property type="match status" value="1"/>
</dbReference>
<keyword evidence="10" id="KW-1185">Reference proteome</keyword>
<evidence type="ECO:0000259" key="8">
    <source>
        <dbReference type="PROSITE" id="PS51352"/>
    </source>
</evidence>
<dbReference type="InterPro" id="IPR005746">
    <property type="entry name" value="Thioredoxin"/>
</dbReference>
<reference evidence="9 10" key="1">
    <citation type="submission" date="2020-08" db="EMBL/GenBank/DDBJ databases">
        <authorList>
            <person name="Liu C."/>
            <person name="Sun Q."/>
        </authorList>
    </citation>
    <scope>NUCLEOTIDE SEQUENCE [LARGE SCALE GENOMIC DNA]</scope>
    <source>
        <strain evidence="9 10">NSJ-57</strain>
    </source>
</reference>
<keyword evidence="4 7" id="KW-1015">Disulfide bond</keyword>
<dbReference type="RefSeq" id="WP_101473955.1">
    <property type="nucleotide sequence ID" value="NZ_CP060637.1"/>
</dbReference>
<keyword evidence="5 7" id="KW-0676">Redox-active center</keyword>
<dbReference type="InterPro" id="IPR013766">
    <property type="entry name" value="Thioredoxin_domain"/>
</dbReference>
<dbReference type="PANTHER" id="PTHR45663">
    <property type="entry name" value="GEO12009P1"/>
    <property type="match status" value="1"/>
</dbReference>
<comment type="similarity">
    <text evidence="1 6">Belongs to the thioredoxin family.</text>
</comment>
<evidence type="ECO:0000256" key="5">
    <source>
        <dbReference type="ARBA" id="ARBA00023284"/>
    </source>
</evidence>
<dbReference type="InterPro" id="IPR017937">
    <property type="entry name" value="Thioredoxin_CS"/>
</dbReference>
<protein>
    <recommendedName>
        <fullName evidence="6">Thioredoxin</fullName>
    </recommendedName>
</protein>
<dbReference type="PRINTS" id="PR00421">
    <property type="entry name" value="THIOREDOXIN"/>
</dbReference>
<evidence type="ECO:0000256" key="7">
    <source>
        <dbReference type="PIRSR" id="PIRSR000077-4"/>
    </source>
</evidence>
<dbReference type="Proteomes" id="UP000515913">
    <property type="component" value="Chromosome"/>
</dbReference>
<evidence type="ECO:0000256" key="1">
    <source>
        <dbReference type="ARBA" id="ARBA00008987"/>
    </source>
</evidence>
<dbReference type="CDD" id="cd02947">
    <property type="entry name" value="TRX_family"/>
    <property type="match status" value="1"/>
</dbReference>
<dbReference type="KEGG" id="fho:H9Q81_05245"/>
<dbReference type="GO" id="GO:0015035">
    <property type="term" value="F:protein-disulfide reductase activity"/>
    <property type="evidence" value="ECO:0007669"/>
    <property type="project" value="InterPro"/>
</dbReference>
<keyword evidence="2" id="KW-0813">Transport</keyword>
<dbReference type="Gene3D" id="3.40.30.10">
    <property type="entry name" value="Glutaredoxin"/>
    <property type="match status" value="1"/>
</dbReference>
<dbReference type="SUPFAM" id="SSF52833">
    <property type="entry name" value="Thioredoxin-like"/>
    <property type="match status" value="1"/>
</dbReference>
<feature type="domain" description="Thioredoxin" evidence="8">
    <location>
        <begin position="1"/>
        <end position="105"/>
    </location>
</feature>
<evidence type="ECO:0000313" key="10">
    <source>
        <dbReference type="Proteomes" id="UP000515913"/>
    </source>
</evidence>
<evidence type="ECO:0000256" key="3">
    <source>
        <dbReference type="ARBA" id="ARBA00022982"/>
    </source>
</evidence>
<accession>A0A7G9GUB6</accession>
<organism evidence="9 10">
    <name type="scientific">Fusobacterium hominis</name>
    <dbReference type="NCBI Taxonomy" id="2764326"/>
    <lineage>
        <taxon>Bacteria</taxon>
        <taxon>Fusobacteriati</taxon>
        <taxon>Fusobacteriota</taxon>
        <taxon>Fusobacteriia</taxon>
        <taxon>Fusobacteriales</taxon>
        <taxon>Fusobacteriaceae</taxon>
        <taxon>Fusobacterium</taxon>
    </lineage>
</organism>
<evidence type="ECO:0000256" key="6">
    <source>
        <dbReference type="PIRNR" id="PIRNR000077"/>
    </source>
</evidence>
<gene>
    <name evidence="9" type="ORF">H9Q81_05245</name>
</gene>
<evidence type="ECO:0000256" key="4">
    <source>
        <dbReference type="ARBA" id="ARBA00023157"/>
    </source>
</evidence>
<evidence type="ECO:0000256" key="2">
    <source>
        <dbReference type="ARBA" id="ARBA00022448"/>
    </source>
</evidence>
<name>A0A7G9GUB6_9FUSO</name>
<proteinExistence type="inferred from homology"/>
<dbReference type="InterPro" id="IPR036249">
    <property type="entry name" value="Thioredoxin-like_sf"/>
</dbReference>
<feature type="disulfide bond" description="Redox-active" evidence="7">
    <location>
        <begin position="32"/>
        <end position="35"/>
    </location>
</feature>
<dbReference type="PIRSF" id="PIRSF000077">
    <property type="entry name" value="Thioredoxin"/>
    <property type="match status" value="1"/>
</dbReference>
<dbReference type="GO" id="GO:0005737">
    <property type="term" value="C:cytoplasm"/>
    <property type="evidence" value="ECO:0007669"/>
    <property type="project" value="TreeGrafter"/>
</dbReference>
<evidence type="ECO:0000313" key="9">
    <source>
        <dbReference type="EMBL" id="QNM14398.1"/>
    </source>
</evidence>
<dbReference type="PROSITE" id="PS00194">
    <property type="entry name" value="THIOREDOXIN_1"/>
    <property type="match status" value="1"/>
</dbReference>
<dbReference type="EMBL" id="CP060637">
    <property type="protein sequence ID" value="QNM14398.1"/>
    <property type="molecule type" value="Genomic_DNA"/>
</dbReference>